<evidence type="ECO:0000256" key="1">
    <source>
        <dbReference type="SAM" id="Phobius"/>
    </source>
</evidence>
<dbReference type="InterPro" id="IPR049205">
    <property type="entry name" value="Vps3844_N"/>
</dbReference>
<evidence type="ECO:0000259" key="3">
    <source>
        <dbReference type="Pfam" id="PF12955"/>
    </source>
</evidence>
<keyword evidence="1" id="KW-0472">Membrane</keyword>
<dbReference type="EMBL" id="FJOG01000006">
    <property type="protein sequence ID" value="CZR55015.1"/>
    <property type="molecule type" value="Genomic_DNA"/>
</dbReference>
<keyword evidence="1" id="KW-1133">Transmembrane helix</keyword>
<dbReference type="Pfam" id="PF12955">
    <property type="entry name" value="Vps3844_C"/>
    <property type="match status" value="1"/>
</dbReference>
<keyword evidence="1" id="KW-0812">Transmembrane</keyword>
<evidence type="ECO:0000256" key="2">
    <source>
        <dbReference type="SAM" id="SignalP"/>
    </source>
</evidence>
<accession>A0A1L7WQH8</accession>
<dbReference type="PANTHER" id="PTHR36853:SF1">
    <property type="entry name" value="DUF3844 DOMAIN-CONTAINING PROTEIN"/>
    <property type="match status" value="1"/>
</dbReference>
<dbReference type="Proteomes" id="UP000184330">
    <property type="component" value="Unassembled WGS sequence"/>
</dbReference>
<feature type="domain" description="Vacuolar sorting protein Vps3844 N-terminal" evidence="4">
    <location>
        <begin position="39"/>
        <end position="141"/>
    </location>
</feature>
<keyword evidence="2" id="KW-0732">Signal</keyword>
<feature type="domain" description="Vacuolar sorting protein Vps3844 C-terminal" evidence="3">
    <location>
        <begin position="281"/>
        <end position="391"/>
    </location>
</feature>
<dbReference type="Pfam" id="PF21656">
    <property type="entry name" value="DUF6859"/>
    <property type="match status" value="1"/>
</dbReference>
<dbReference type="STRING" id="576137.A0A1L7WQH8"/>
<dbReference type="OrthoDB" id="5583277at2759"/>
<proteinExistence type="predicted"/>
<organism evidence="5 6">
    <name type="scientific">Phialocephala subalpina</name>
    <dbReference type="NCBI Taxonomy" id="576137"/>
    <lineage>
        <taxon>Eukaryota</taxon>
        <taxon>Fungi</taxon>
        <taxon>Dikarya</taxon>
        <taxon>Ascomycota</taxon>
        <taxon>Pezizomycotina</taxon>
        <taxon>Leotiomycetes</taxon>
        <taxon>Helotiales</taxon>
        <taxon>Mollisiaceae</taxon>
        <taxon>Phialocephala</taxon>
        <taxon>Phialocephala fortinii species complex</taxon>
    </lineage>
</organism>
<dbReference type="GO" id="GO:0005783">
    <property type="term" value="C:endoplasmic reticulum"/>
    <property type="evidence" value="ECO:0007669"/>
    <property type="project" value="TreeGrafter"/>
</dbReference>
<evidence type="ECO:0000313" key="5">
    <source>
        <dbReference type="EMBL" id="CZR55015.1"/>
    </source>
</evidence>
<dbReference type="PANTHER" id="PTHR36853">
    <property type="entry name" value="EXPRESSED PROTEIN"/>
    <property type="match status" value="1"/>
</dbReference>
<feature type="signal peptide" evidence="2">
    <location>
        <begin position="1"/>
        <end position="18"/>
    </location>
</feature>
<dbReference type="InterPro" id="IPR024382">
    <property type="entry name" value="Vps3844_C"/>
</dbReference>
<protein>
    <submittedName>
        <fullName evidence="5">Uncharacterized protein</fullName>
    </submittedName>
</protein>
<gene>
    <name evidence="5" type="ORF">PAC_04901</name>
</gene>
<feature type="transmembrane region" description="Helical" evidence="1">
    <location>
        <begin position="356"/>
        <end position="378"/>
    </location>
</feature>
<reference evidence="5 6" key="1">
    <citation type="submission" date="2016-03" db="EMBL/GenBank/DDBJ databases">
        <authorList>
            <person name="Ploux O."/>
        </authorList>
    </citation>
    <scope>NUCLEOTIDE SEQUENCE [LARGE SCALE GENOMIC DNA]</scope>
    <source>
        <strain evidence="5 6">UAMH 11012</strain>
    </source>
</reference>
<dbReference type="InterPro" id="IPR053065">
    <property type="entry name" value="Archenteron_Induction-Rel"/>
</dbReference>
<evidence type="ECO:0000259" key="4">
    <source>
        <dbReference type="Pfam" id="PF21656"/>
    </source>
</evidence>
<evidence type="ECO:0000313" key="6">
    <source>
        <dbReference type="Proteomes" id="UP000184330"/>
    </source>
</evidence>
<feature type="chain" id="PRO_5013381255" evidence="2">
    <location>
        <begin position="19"/>
        <end position="398"/>
    </location>
</feature>
<keyword evidence="6" id="KW-1185">Reference proteome</keyword>
<dbReference type="AlphaFoldDB" id="A0A1L7WQH8"/>
<name>A0A1L7WQH8_9HELO</name>
<sequence length="398" mass="42867">MKLFQSLLLPVFIGAASALSDASVYIFQGDEWPNTSTPPTLTPEQARLVFARRLGASRYHRLGGASESTLGYINKFGGHGDSLFYETTDKAAELVLIVEGVSSSSAEPLLEAWSSLKPAFTISTPPSMTANKKLVSDLHQQCGQEGKTCAFEDAINPFNANCWNGKSKIIHFDLASDKTSSKIDELMATQERLTRFAKKEEMNVVVVLMPEASRLSKNKANPYGSYDKISQSPIIKRSKPTEEPITETGFSAPLHYSKQVQMSNVSGNSTFKPITGIPPLCHASKDSCISATNNCSGHGECYKKSGGSSEGKGGCYTCFCKPTLVEIPYPGGEKNGTTLQYWGGSACHKKDISDSFWLISIFVVVLVGVTTWAIAMIFSIGEEKLPGVIGAGVSGKAK</sequence>